<organism evidence="2 3">
    <name type="scientific">Cupriavidus oxalaticus</name>
    <dbReference type="NCBI Taxonomy" id="96344"/>
    <lineage>
        <taxon>Bacteria</taxon>
        <taxon>Pseudomonadati</taxon>
        <taxon>Pseudomonadota</taxon>
        <taxon>Betaproteobacteria</taxon>
        <taxon>Burkholderiales</taxon>
        <taxon>Burkholderiaceae</taxon>
        <taxon>Cupriavidus</taxon>
    </lineage>
</organism>
<dbReference type="EMBL" id="OGUS01000005">
    <property type="protein sequence ID" value="SPC05468.1"/>
    <property type="molecule type" value="Genomic_DNA"/>
</dbReference>
<dbReference type="Proteomes" id="UP000256862">
    <property type="component" value="Unassembled WGS sequence"/>
</dbReference>
<feature type="region of interest" description="Disordered" evidence="1">
    <location>
        <begin position="1"/>
        <end position="23"/>
    </location>
</feature>
<evidence type="ECO:0000313" key="3">
    <source>
        <dbReference type="Proteomes" id="UP000256862"/>
    </source>
</evidence>
<sequence>MPKRMTGSRGPPAKAAPPAWPSHCHRRWPIMIPTPVTARQLVTASRGKEPCATGAVKQASRLRPGMRLGTALQHSCRNAALPSASAMVSTARFFARAPRAPCRLPANAPSSQGDERAEPA</sequence>
<comment type="caution">
    <text evidence="2">The sequence shown here is derived from an EMBL/GenBank/DDBJ whole genome shotgun (WGS) entry which is preliminary data.</text>
</comment>
<evidence type="ECO:0000313" key="2">
    <source>
        <dbReference type="EMBL" id="SPC05468.1"/>
    </source>
</evidence>
<dbReference type="AlphaFoldDB" id="A0A375FJX4"/>
<reference evidence="3" key="1">
    <citation type="submission" date="2018-01" db="EMBL/GenBank/DDBJ databases">
        <authorList>
            <person name="Gaut B.S."/>
            <person name="Morton B.R."/>
            <person name="Clegg M.T."/>
            <person name="Duvall M.R."/>
        </authorList>
    </citation>
    <scope>NUCLEOTIDE SEQUENCE [LARGE SCALE GENOMIC DNA]</scope>
</reference>
<accession>A0A375FJX4</accession>
<proteinExistence type="predicted"/>
<name>A0A375FJX4_9BURK</name>
<gene>
    <name evidence="2" type="ORF">CO2235_U1020007</name>
</gene>
<evidence type="ECO:0000256" key="1">
    <source>
        <dbReference type="SAM" id="MobiDB-lite"/>
    </source>
</evidence>
<protein>
    <submittedName>
        <fullName evidence="2">Uncharacterized protein</fullName>
    </submittedName>
</protein>
<feature type="region of interest" description="Disordered" evidence="1">
    <location>
        <begin position="101"/>
        <end position="120"/>
    </location>
</feature>